<comment type="subcellular location">
    <subcellularLocation>
        <location evidence="1">Nucleus</location>
    </subcellularLocation>
</comment>
<evidence type="ECO:0000256" key="5">
    <source>
        <dbReference type="SAM" id="MobiDB-lite"/>
    </source>
</evidence>
<feature type="compositionally biased region" description="Low complexity" evidence="5">
    <location>
        <begin position="100"/>
        <end position="110"/>
    </location>
</feature>
<feature type="compositionally biased region" description="Pro residues" evidence="5">
    <location>
        <begin position="89"/>
        <end position="99"/>
    </location>
</feature>
<feature type="compositionally biased region" description="Basic and acidic residues" evidence="5">
    <location>
        <begin position="127"/>
        <end position="202"/>
    </location>
</feature>
<feature type="compositionally biased region" description="Basic and acidic residues" evidence="5">
    <location>
        <begin position="227"/>
        <end position="237"/>
    </location>
</feature>
<dbReference type="OrthoDB" id="79480at2759"/>
<proteinExistence type="predicted"/>
<evidence type="ECO:0000313" key="8">
    <source>
        <dbReference type="Proteomes" id="UP000008066"/>
    </source>
</evidence>
<dbReference type="Proteomes" id="UP000008066">
    <property type="component" value="Unassembled WGS sequence"/>
</dbReference>
<dbReference type="HOGENOM" id="CLU_013392_3_0_1"/>
<reference evidence="7 8" key="1">
    <citation type="journal article" date="2011" name="Cell">
        <title>Insight into structure and assembly of the nuclear pore complex by utilizing the genome of a eukaryotic thermophile.</title>
        <authorList>
            <person name="Amlacher S."/>
            <person name="Sarges P."/>
            <person name="Flemming D."/>
            <person name="van Noort V."/>
            <person name="Kunze R."/>
            <person name="Devos D.P."/>
            <person name="Arumugam M."/>
            <person name="Bork P."/>
            <person name="Hurt E."/>
        </authorList>
    </citation>
    <scope>NUCLEOTIDE SEQUENCE [LARGE SCALE GENOMIC DNA]</scope>
    <source>
        <strain evidence="8">DSM 1495 / CBS 144.50 / IMI 039719</strain>
    </source>
</reference>
<feature type="compositionally biased region" description="Basic and acidic residues" evidence="5">
    <location>
        <begin position="1"/>
        <end position="25"/>
    </location>
</feature>
<evidence type="ECO:0000256" key="2">
    <source>
        <dbReference type="ARBA" id="ARBA00022763"/>
    </source>
</evidence>
<dbReference type="InterPro" id="IPR022043">
    <property type="entry name" value="CAF1A_DD"/>
</dbReference>
<dbReference type="OMA" id="YENVRPP"/>
<sequence length="602" mass="67184">MPTDSQSRDSSRKRSHGDFLNEDTSKSSPVKADASLSNKENQNPESATPRRKPENFDSGLTNPLEDLSSPEWKDEPMPDCPSSRASSPLSPPPATPSPLRPTSSSLKPTSGPNDGSGEPPKKKKRLTAAEKAAKAQAIEEEKRKRQEERERKRQEKEEAEKKKAAEKAARAAEKAEREQEKKQKQEERERKKREKEEEEAKKARSQLKLTSMFTKTTVPKPQSADNKMAKEGADAPKKEKTFYEQMFKPFFIKENVRMAPNYHEIDEETREAKAKALDEYLLNGRQEPLEKLDLCKTLGITTKRPRGRVYPSVRKIMTEFNQLTSGSIPNLSAERQNEKLRKTLEILKTVPVKSIKFKEDVRPPYIGTISGLPPGGQSLRKLARRPNSRNVLTLNYDYDSEAEWQDEEGEDIEDLDDEEEDIDMDDDMADFLDDSEDVGPQRKVLDADMEPQAIGPCFEDVSGRNPNPELHQYALEVLINIPEGHSIDPWSTAYWDSPKSKTKETASEASTSAASTSNSAAGASSSASAAQSSGPGRKKAQPLSAEMEEKLKDLVRSNPALSKLGIVEVFASQNPSCSRAQIKASFDLLFEKSGKGFKVKGE</sequence>
<dbReference type="eggNOG" id="ENOG502RY5G">
    <property type="taxonomic scope" value="Eukaryota"/>
</dbReference>
<accession>G0SG63</accession>
<evidence type="ECO:0000313" key="7">
    <source>
        <dbReference type="EMBL" id="EGS17202.1"/>
    </source>
</evidence>
<feature type="domain" description="Chromatin assembly factor 1 subunit A dimerization" evidence="6">
    <location>
        <begin position="353"/>
        <end position="427"/>
    </location>
</feature>
<dbReference type="RefSeq" id="XP_006696820.1">
    <property type="nucleotide sequence ID" value="XM_006696757.1"/>
</dbReference>
<dbReference type="GO" id="GO:0005634">
    <property type="term" value="C:nucleus"/>
    <property type="evidence" value="ECO:0007669"/>
    <property type="project" value="UniProtKB-SubCell"/>
</dbReference>
<evidence type="ECO:0000259" key="6">
    <source>
        <dbReference type="Pfam" id="PF12253"/>
    </source>
</evidence>
<feature type="compositionally biased region" description="Polar residues" evidence="5">
    <location>
        <begin position="35"/>
        <end position="46"/>
    </location>
</feature>
<dbReference type="KEGG" id="cthr:CTHT_0065180"/>
<keyword evidence="2" id="KW-0227">DNA damage</keyword>
<keyword evidence="4" id="KW-0539">Nucleus</keyword>
<feature type="region of interest" description="Disordered" evidence="5">
    <location>
        <begin position="496"/>
        <end position="551"/>
    </location>
</feature>
<feature type="compositionally biased region" description="Polar residues" evidence="5">
    <location>
        <begin position="207"/>
        <end position="225"/>
    </location>
</feature>
<evidence type="ECO:0000256" key="1">
    <source>
        <dbReference type="ARBA" id="ARBA00004123"/>
    </source>
</evidence>
<dbReference type="PANTHER" id="PTHR15272">
    <property type="entry name" value="CHROMATIN ASSEMBLY FACTOR 1 SUBUNIT A CAF-1 SUBUNIT A"/>
    <property type="match status" value="1"/>
</dbReference>
<evidence type="ECO:0000256" key="3">
    <source>
        <dbReference type="ARBA" id="ARBA00023204"/>
    </source>
</evidence>
<dbReference type="GO" id="GO:0006334">
    <property type="term" value="P:nucleosome assembly"/>
    <property type="evidence" value="ECO:0007669"/>
    <property type="project" value="TreeGrafter"/>
</dbReference>
<keyword evidence="8" id="KW-1185">Reference proteome</keyword>
<name>G0SG63_CHATD</name>
<dbReference type="AlphaFoldDB" id="G0SG63"/>
<keyword evidence="3" id="KW-0234">DNA repair</keyword>
<dbReference type="STRING" id="759272.G0SG63"/>
<dbReference type="PANTHER" id="PTHR15272:SF0">
    <property type="entry name" value="CHROMATIN ASSEMBLY FACTOR 1 SUBUNIT A"/>
    <property type="match status" value="1"/>
</dbReference>
<gene>
    <name evidence="7" type="ORF">CTHT_0065180</name>
</gene>
<organism evidence="8">
    <name type="scientific">Chaetomium thermophilum (strain DSM 1495 / CBS 144.50 / IMI 039719)</name>
    <name type="common">Thermochaetoides thermophila</name>
    <dbReference type="NCBI Taxonomy" id="759272"/>
    <lineage>
        <taxon>Eukaryota</taxon>
        <taxon>Fungi</taxon>
        <taxon>Dikarya</taxon>
        <taxon>Ascomycota</taxon>
        <taxon>Pezizomycotina</taxon>
        <taxon>Sordariomycetes</taxon>
        <taxon>Sordariomycetidae</taxon>
        <taxon>Sordariales</taxon>
        <taxon>Chaetomiaceae</taxon>
        <taxon>Thermochaetoides</taxon>
    </lineage>
</organism>
<protein>
    <recommendedName>
        <fullName evidence="6">Chromatin assembly factor 1 subunit A dimerization domain-containing protein</fullName>
    </recommendedName>
</protein>
<feature type="compositionally biased region" description="Low complexity" evidence="5">
    <location>
        <begin position="507"/>
        <end position="533"/>
    </location>
</feature>
<dbReference type="GeneID" id="18260556"/>
<dbReference type="EMBL" id="GL988047">
    <property type="protein sequence ID" value="EGS17202.1"/>
    <property type="molecule type" value="Genomic_DNA"/>
</dbReference>
<dbReference type="GO" id="GO:0033186">
    <property type="term" value="C:CAF-1 complex"/>
    <property type="evidence" value="ECO:0007669"/>
    <property type="project" value="TreeGrafter"/>
</dbReference>
<dbReference type="GO" id="GO:0006281">
    <property type="term" value="P:DNA repair"/>
    <property type="evidence" value="ECO:0007669"/>
    <property type="project" value="UniProtKB-KW"/>
</dbReference>
<feature type="region of interest" description="Disordered" evidence="5">
    <location>
        <begin position="1"/>
        <end position="237"/>
    </location>
</feature>
<dbReference type="Pfam" id="PF12253">
    <property type="entry name" value="CAF1A_dimeriz"/>
    <property type="match status" value="1"/>
</dbReference>
<evidence type="ECO:0000256" key="4">
    <source>
        <dbReference type="ARBA" id="ARBA00023242"/>
    </source>
</evidence>